<reference evidence="24 25" key="1">
    <citation type="journal article" date="2020" name="bioRxiv">
        <title>Sequence and annotation of 42 cannabis genomes reveals extensive copy number variation in cannabinoid synthesis and pathogen resistance genes.</title>
        <authorList>
            <person name="Mckernan K.J."/>
            <person name="Helbert Y."/>
            <person name="Kane L.T."/>
            <person name="Ebling H."/>
            <person name="Zhang L."/>
            <person name="Liu B."/>
            <person name="Eaton Z."/>
            <person name="Mclaughlin S."/>
            <person name="Kingan S."/>
            <person name="Baybayan P."/>
            <person name="Concepcion G."/>
            <person name="Jordan M."/>
            <person name="Riva A."/>
            <person name="Barbazuk W."/>
            <person name="Harkins T."/>
        </authorList>
    </citation>
    <scope>NUCLEOTIDE SEQUENCE [LARGE SCALE GENOMIC DNA]</scope>
    <source>
        <strain evidence="25">cv. Jamaican Lion 4</strain>
        <tissue evidence="24">Leaf</tissue>
    </source>
</reference>
<keyword evidence="8" id="KW-0430">Lectin</keyword>
<keyword evidence="3" id="KW-0723">Serine/threonine-protein kinase</keyword>
<evidence type="ECO:0000259" key="23">
    <source>
        <dbReference type="PROSITE" id="PS50927"/>
    </source>
</evidence>
<dbReference type="SUPFAM" id="SSF51110">
    <property type="entry name" value="alpha-D-mannose-specific plant lectins"/>
    <property type="match status" value="4"/>
</dbReference>
<dbReference type="PANTHER" id="PTHR47976:SF108">
    <property type="entry name" value="G-TYPE LECTIN S-RECEPTOR-LIKE SERINE_THREONINE-PROTEIN KINASE LECRK1"/>
    <property type="match status" value="1"/>
</dbReference>
<dbReference type="InterPro" id="IPR001480">
    <property type="entry name" value="Bulb-type_lectin_dom"/>
</dbReference>
<feature type="transmembrane region" description="Helical" evidence="20">
    <location>
        <begin position="2005"/>
        <end position="2032"/>
    </location>
</feature>
<dbReference type="InterPro" id="IPR008271">
    <property type="entry name" value="Ser/Thr_kinase_AS"/>
</dbReference>
<dbReference type="SMART" id="SM00181">
    <property type="entry name" value="EGF"/>
    <property type="match status" value="3"/>
</dbReference>
<dbReference type="GO" id="GO:0016020">
    <property type="term" value="C:membrane"/>
    <property type="evidence" value="ECO:0007669"/>
    <property type="project" value="UniProtKB-SubCell"/>
</dbReference>
<name>A0A7J6DVD9_CANSA</name>
<evidence type="ECO:0000256" key="6">
    <source>
        <dbReference type="ARBA" id="ARBA00022692"/>
    </source>
</evidence>
<feature type="non-terminal residue" evidence="24">
    <location>
        <position position="1"/>
    </location>
</feature>
<dbReference type="CDD" id="cd00028">
    <property type="entry name" value="B_lectin"/>
    <property type="match status" value="3"/>
</dbReference>
<keyword evidence="13 20" id="KW-0472">Membrane</keyword>
<evidence type="ECO:0000256" key="11">
    <source>
        <dbReference type="ARBA" id="ARBA00022840"/>
    </source>
</evidence>
<accession>A0A7J6DVD9</accession>
<evidence type="ECO:0000256" key="18">
    <source>
        <dbReference type="ARBA" id="ARBA00048679"/>
    </source>
</evidence>
<keyword evidence="15" id="KW-0675">Receptor</keyword>
<dbReference type="FunFam" id="2.90.10.10:FF:000013">
    <property type="entry name" value="G-type lectin S-receptor-like serine/threonine-protein kinase LECRK1"/>
    <property type="match status" value="2"/>
</dbReference>
<dbReference type="Pfam" id="PF01453">
    <property type="entry name" value="B_lectin"/>
    <property type="match status" value="3"/>
</dbReference>
<dbReference type="Gene3D" id="2.90.10.10">
    <property type="entry name" value="Bulb-type lectin domain"/>
    <property type="match status" value="6"/>
</dbReference>
<dbReference type="InterPro" id="IPR011009">
    <property type="entry name" value="Kinase-like_dom_sf"/>
</dbReference>
<evidence type="ECO:0000256" key="12">
    <source>
        <dbReference type="ARBA" id="ARBA00022989"/>
    </source>
</evidence>
<evidence type="ECO:0000256" key="17">
    <source>
        <dbReference type="ARBA" id="ARBA00047899"/>
    </source>
</evidence>
<evidence type="ECO:0000256" key="9">
    <source>
        <dbReference type="ARBA" id="ARBA00022741"/>
    </source>
</evidence>
<dbReference type="FunFam" id="2.90.10.10:FF:000041">
    <property type="entry name" value="Uncharacterized protein"/>
    <property type="match status" value="1"/>
</dbReference>
<feature type="domain" description="Protein kinase" evidence="22">
    <location>
        <begin position="1263"/>
        <end position="1546"/>
    </location>
</feature>
<feature type="domain" description="Bulb-type lectin" evidence="23">
    <location>
        <begin position="1568"/>
        <end position="1692"/>
    </location>
</feature>
<evidence type="ECO:0000256" key="3">
    <source>
        <dbReference type="ARBA" id="ARBA00022527"/>
    </source>
</evidence>
<dbReference type="GO" id="GO:0004674">
    <property type="term" value="F:protein serine/threonine kinase activity"/>
    <property type="evidence" value="ECO:0007669"/>
    <property type="project" value="UniProtKB-KW"/>
</dbReference>
<feature type="binding site" evidence="19">
    <location>
        <position position="1293"/>
    </location>
    <ligand>
        <name>ATP</name>
        <dbReference type="ChEBI" id="CHEBI:30616"/>
    </ligand>
</feature>
<feature type="chain" id="PRO_5029756562" description="non-specific serine/threonine protein kinase" evidence="21">
    <location>
        <begin position="27"/>
        <end position="2297"/>
    </location>
</feature>
<dbReference type="GO" id="GO:0030246">
    <property type="term" value="F:carbohydrate binding"/>
    <property type="evidence" value="ECO:0007669"/>
    <property type="project" value="UniProtKB-KW"/>
</dbReference>
<dbReference type="Pfam" id="PF00954">
    <property type="entry name" value="S_locus_glycop"/>
    <property type="match status" value="1"/>
</dbReference>
<dbReference type="EC" id="2.7.11.1" evidence="2"/>
<keyword evidence="7 21" id="KW-0732">Signal</keyword>
<keyword evidence="4" id="KW-0245">EGF-like domain</keyword>
<dbReference type="InterPro" id="IPR036426">
    <property type="entry name" value="Bulb-type_lectin_dom_sf"/>
</dbReference>
<keyword evidence="9 19" id="KW-0547">Nucleotide-binding</keyword>
<evidence type="ECO:0000256" key="5">
    <source>
        <dbReference type="ARBA" id="ARBA00022679"/>
    </source>
</evidence>
<keyword evidence="5" id="KW-0808">Transferase</keyword>
<feature type="domain" description="Bulb-type lectin" evidence="23">
    <location>
        <begin position="23"/>
        <end position="149"/>
    </location>
</feature>
<evidence type="ECO:0000256" key="19">
    <source>
        <dbReference type="PROSITE-ProRule" id="PRU10141"/>
    </source>
</evidence>
<evidence type="ECO:0000256" key="14">
    <source>
        <dbReference type="ARBA" id="ARBA00023157"/>
    </source>
</evidence>
<feature type="domain" description="Protein kinase" evidence="22">
    <location>
        <begin position="511"/>
        <end position="787"/>
    </location>
</feature>
<dbReference type="PANTHER" id="PTHR47976">
    <property type="entry name" value="G-TYPE LECTIN S-RECEPTOR-LIKE SERINE/THREONINE-PROTEIN KINASE SD2-5"/>
    <property type="match status" value="1"/>
</dbReference>
<dbReference type="FunFam" id="3.30.200.20:FF:000059">
    <property type="entry name" value="S-receptor-like serine/threonine-protein kinase"/>
    <property type="match status" value="3"/>
</dbReference>
<dbReference type="GO" id="GO:0048544">
    <property type="term" value="P:recognition of pollen"/>
    <property type="evidence" value="ECO:0007669"/>
    <property type="project" value="InterPro"/>
</dbReference>
<evidence type="ECO:0000256" key="4">
    <source>
        <dbReference type="ARBA" id="ARBA00022536"/>
    </source>
</evidence>
<evidence type="ECO:0000313" key="25">
    <source>
        <dbReference type="Proteomes" id="UP000583929"/>
    </source>
</evidence>
<evidence type="ECO:0000259" key="22">
    <source>
        <dbReference type="PROSITE" id="PS50011"/>
    </source>
</evidence>
<proteinExistence type="predicted"/>
<evidence type="ECO:0000256" key="8">
    <source>
        <dbReference type="ARBA" id="ARBA00022734"/>
    </source>
</evidence>
<keyword evidence="12 20" id="KW-1133">Transmembrane helix</keyword>
<dbReference type="InterPro" id="IPR051343">
    <property type="entry name" value="G-type_lectin_kinases/EP1-like"/>
</dbReference>
<dbReference type="InterPro" id="IPR017441">
    <property type="entry name" value="Protein_kinase_ATP_BS"/>
</dbReference>
<comment type="caution">
    <text evidence="24">The sequence shown here is derived from an EMBL/GenBank/DDBJ whole genome shotgun (WGS) entry which is preliminary data.</text>
</comment>
<evidence type="ECO:0000256" key="15">
    <source>
        <dbReference type="ARBA" id="ARBA00023170"/>
    </source>
</evidence>
<sequence>MAISPTQQYIIYIFLLLMMLLCSSTAQTQKNISLSSFLTATNKDLFWESSSGDFAFGFQKIGKGGFLLAIWFNKIPERTIVWSANRDNLVEEGSKIELTQLGLVLKDPKGNQIWSSGTSGTDLAYGAMLDTGNFILANSNSVNLWESFTKPTDTLLVGQTLSQKMKLVARYSETNYSSGRYHFILQSDGNLVLYTRTFPLDTQNFPYWSSNTVNSGFQLIFNQSGYIYLEAKNGTILNMLSSNGNEAQNFYQRAILEYDGVFRQYVYPKENGGNSSGWNMAWTQSSTSIPSNKCLRIQEERGSGACGYNSYCVLGIDQRPHCHCPNGYTFIDPNDEMKGCKQTFEAQSCDEDSGDADNFDFISMENTDWVESDYEKFQTVNEDFCRKACLADCFCVLAFFRDGECWKKGHPLSNGRIDSTLGGKSLIKIRKDNSTLKTGGRHSNKKDQSTLVLIGSILLSSSVFINVLLLVAAILFFYRFRHKARVSKLDQFIPGINLHTFTYAKLEKATNGFKELLGKGAFASVFKGVLSFDDKQCLVAVKKLEHMVKENDQEFKAEVTAIGRTNHKNLVQLIGFCNEGQHRLLIYEYMSNGSLASFLFGSSNKPKWHQRMNIALGIARGLFYLHEECSTQILHCDIKPQNILLDDSYTARISDFGLAKMLKTDQTRTTTGIRGTKGYVAPEWFRNMPVTVKVDVYSYGILLLELICCRKNVEEYAEDDAQMILADWAYDCYAGGKLDFLVENDDEASQDLKRVEKYVMVALWCIQEDPSLRPTMKKVILMLEGTIEVSIPPDPTSFIILTILKKMYCFLHYLIISIIPCCLTIMAQNSNGNGTIKIGATLTAGEFAFGFHQLPDNKDLFLLAIWFNKLPEKTLVWYADTPNSPIPKGSKLELTADRGLLLTDPRNQELWKSGTIVSQANMAIFNDTGNFVLFDRKFEKIWESFNHPTDTLLPTQVLEKGVVVSSRVSSTNFSRGRFQLSLKTDGKFGLYTMNLPSEHLNSNYYTKETTNTGKQLVFNESGSLYILRENNEMDMFSAESASIANYYYRATLDFDGVFTKYSYPKNPTKDSNWSVVWSIPDNICLQRFAYGNSGVCGYNRVCRLDQNKRPLCECIRGFSLVDSNDEYRGCKPSFLQSCVEDSKSSAESRYTIEEMKDVDWPSGDYEILQPYDKEKCKEACLSDCTCAIAIYRENGCWKKRLPLNNGKFDTTAEAIAFIKVRKSDFPLENCNVPKRVTRSQHDKEVSRLNLRCFTYKDLTDATDDFKEEVGRGSFGIVYKGTLKDTNEQVAVKKLDRAFQDSEKEFKAEVNVIGHIHHKNLVRLVGYCEEGEQRLLVYEFMRNRALAGFLFGDIRPSWNQRIEIAMGVARGLLYLHEECSTQIIHCDIKPQNILLDESYNARIADFGLAKLLLMNQSHTNTAIRGTKGYVAPEWFSNMPITFKVDVYSFGVLLLEIICCRRNVDIEIGDEEEAILVYWAYDCYKEGRMDVLVGNDMEIIQDMNSLERVLRVAIWCIQEDSSLRPSMKKVMLMLEGIAQVPAPPNPFVFLFLLILLCSTSSAADQTTQRNNNITLGSKLTAKPNQNESWISPNEDFAFGFQQIQKDGFILAIWFNKIPEKTIVWSANGDNLVHQGSVVELTKLGSLVLRDPTNGTDVIWSAAVSGLGVSYAAMLDTGNFVLANNNHANLWESFNEPTDTLLPTQVLNQGKKVFAKYSESNYSKGRYYFIVEKGSLVFYTTRLVMPGQGNIRYWPNNQTPTEDDIQLQLVFNQSGSIYLQEQNGTTIFDELIPMSSSNSNHSNGFLYQRAILEYDGVFSHYVYGASNSGGWSRVSKSIPENICLTFNANKGPGVCGYNSYCILEDDFRPSCRCLDGYTFIDLNDKIKGCIPTFEAQSCHEDLEDYKNFNIDFVDYLNWPEGDYEVSSSMSEDECRNACLHDCFCVLAIYGGENCWKKRFPFSNGMMDSSVKGTKTLYKVRKANLTTTTGAASKPCNNKDSKTNDQKTLIVIGSVFVSSSALLNILLVITSLVFYFRLSRKTLVTKPNQPIPEMNLKNFGFAELEKATNGFKEQLGVGAFGVVYKGVLEMDSNNDLVIAVKKLDNNHMVKEGDQEFKAEVMSIGSTNHKNLVKLIGFCNEGQHRLLVYEYMSNGSLASFLFGPSKPKWHERKQLALDTARGLFYLHEECSNQIIHCDIKPQNILLDDSFTARISDFGLAKILNTGETRTTTGIRGTKGYVAPEWFRNVAVSVKVDVYSYGIMLLELICCRKNVEANVEDDAQIILADWACDCYEARKVECL</sequence>
<dbReference type="PROSITE" id="PS00107">
    <property type="entry name" value="PROTEIN_KINASE_ATP"/>
    <property type="match status" value="3"/>
</dbReference>
<keyword evidence="10" id="KW-0418">Kinase</keyword>
<feature type="binding site" evidence="19">
    <location>
        <position position="543"/>
    </location>
    <ligand>
        <name>ATP</name>
        <dbReference type="ChEBI" id="CHEBI:30616"/>
    </ligand>
</feature>
<evidence type="ECO:0000256" key="2">
    <source>
        <dbReference type="ARBA" id="ARBA00012513"/>
    </source>
</evidence>
<organism evidence="24 25">
    <name type="scientific">Cannabis sativa</name>
    <name type="common">Hemp</name>
    <name type="synonym">Marijuana</name>
    <dbReference type="NCBI Taxonomy" id="3483"/>
    <lineage>
        <taxon>Eukaryota</taxon>
        <taxon>Viridiplantae</taxon>
        <taxon>Streptophyta</taxon>
        <taxon>Embryophyta</taxon>
        <taxon>Tracheophyta</taxon>
        <taxon>Spermatophyta</taxon>
        <taxon>Magnoliopsida</taxon>
        <taxon>eudicotyledons</taxon>
        <taxon>Gunneridae</taxon>
        <taxon>Pentapetalae</taxon>
        <taxon>rosids</taxon>
        <taxon>fabids</taxon>
        <taxon>Rosales</taxon>
        <taxon>Cannabaceae</taxon>
        <taxon>Cannabis</taxon>
    </lineage>
</organism>
<evidence type="ECO:0000256" key="7">
    <source>
        <dbReference type="ARBA" id="ARBA00022729"/>
    </source>
</evidence>
<evidence type="ECO:0000256" key="10">
    <source>
        <dbReference type="ARBA" id="ARBA00022777"/>
    </source>
</evidence>
<keyword evidence="16" id="KW-0325">Glycoprotein</keyword>
<keyword evidence="14" id="KW-1015">Disulfide bond</keyword>
<evidence type="ECO:0000313" key="24">
    <source>
        <dbReference type="EMBL" id="KAF4350053.1"/>
    </source>
</evidence>
<keyword evidence="6 20" id="KW-0812">Transmembrane</keyword>
<evidence type="ECO:0000256" key="20">
    <source>
        <dbReference type="SAM" id="Phobius"/>
    </source>
</evidence>
<dbReference type="GO" id="GO:0005524">
    <property type="term" value="F:ATP binding"/>
    <property type="evidence" value="ECO:0007669"/>
    <property type="project" value="UniProtKB-UniRule"/>
</dbReference>
<dbReference type="Gene3D" id="3.30.200.20">
    <property type="entry name" value="Phosphorylase Kinase, domain 1"/>
    <property type="match status" value="3"/>
</dbReference>
<dbReference type="FunFam" id="1.10.510.10:FF:000237">
    <property type="entry name" value="G-type lectin S-receptor-like serine/threonine-protein kinase"/>
    <property type="match status" value="2"/>
</dbReference>
<comment type="catalytic activity">
    <reaction evidence="18">
        <text>L-seryl-[protein] + ATP = O-phospho-L-seryl-[protein] + ADP + H(+)</text>
        <dbReference type="Rhea" id="RHEA:17989"/>
        <dbReference type="Rhea" id="RHEA-COMP:9863"/>
        <dbReference type="Rhea" id="RHEA-COMP:11604"/>
        <dbReference type="ChEBI" id="CHEBI:15378"/>
        <dbReference type="ChEBI" id="CHEBI:29999"/>
        <dbReference type="ChEBI" id="CHEBI:30616"/>
        <dbReference type="ChEBI" id="CHEBI:83421"/>
        <dbReference type="ChEBI" id="CHEBI:456216"/>
        <dbReference type="EC" id="2.7.11.1"/>
    </reaction>
</comment>
<comment type="catalytic activity">
    <reaction evidence="17">
        <text>L-threonyl-[protein] + ATP = O-phospho-L-threonyl-[protein] + ADP + H(+)</text>
        <dbReference type="Rhea" id="RHEA:46608"/>
        <dbReference type="Rhea" id="RHEA-COMP:11060"/>
        <dbReference type="Rhea" id="RHEA-COMP:11605"/>
        <dbReference type="ChEBI" id="CHEBI:15378"/>
        <dbReference type="ChEBI" id="CHEBI:30013"/>
        <dbReference type="ChEBI" id="CHEBI:30616"/>
        <dbReference type="ChEBI" id="CHEBI:61977"/>
        <dbReference type="ChEBI" id="CHEBI:456216"/>
        <dbReference type="EC" id="2.7.11.1"/>
    </reaction>
</comment>
<dbReference type="SMART" id="SM00108">
    <property type="entry name" value="B_lectin"/>
    <property type="match status" value="3"/>
</dbReference>
<evidence type="ECO:0000256" key="21">
    <source>
        <dbReference type="SAM" id="SignalP"/>
    </source>
</evidence>
<feature type="transmembrane region" description="Helical" evidence="20">
    <location>
        <begin position="451"/>
        <end position="478"/>
    </location>
</feature>
<comment type="subcellular location">
    <subcellularLocation>
        <location evidence="1">Membrane</location>
        <topology evidence="1">Single-pass type I membrane protein</topology>
    </subcellularLocation>
</comment>
<feature type="domain" description="Bulb-type lectin" evidence="23">
    <location>
        <begin position="827"/>
        <end position="946"/>
    </location>
</feature>
<evidence type="ECO:0000256" key="13">
    <source>
        <dbReference type="ARBA" id="ARBA00023136"/>
    </source>
</evidence>
<feature type="binding site" evidence="19">
    <location>
        <position position="2098"/>
    </location>
    <ligand>
        <name>ATP</name>
        <dbReference type="ChEBI" id="CHEBI:30616"/>
    </ligand>
</feature>
<dbReference type="PROSITE" id="PS50927">
    <property type="entry name" value="BULB_LECTIN"/>
    <property type="match status" value="3"/>
</dbReference>
<evidence type="ECO:0000256" key="1">
    <source>
        <dbReference type="ARBA" id="ARBA00004479"/>
    </source>
</evidence>
<dbReference type="Pfam" id="PF00069">
    <property type="entry name" value="Pkinase"/>
    <property type="match status" value="3"/>
</dbReference>
<dbReference type="FunFam" id="1.10.510.10:FF:000537">
    <property type="entry name" value="Putative receptor-like protein kinase"/>
    <property type="match status" value="1"/>
</dbReference>
<dbReference type="SUPFAM" id="SSF56112">
    <property type="entry name" value="Protein kinase-like (PK-like)"/>
    <property type="match status" value="3"/>
</dbReference>
<feature type="signal peptide" evidence="21">
    <location>
        <begin position="1"/>
        <end position="26"/>
    </location>
</feature>
<dbReference type="InterPro" id="IPR000858">
    <property type="entry name" value="S_locus_glycoprot_dom"/>
</dbReference>
<dbReference type="Proteomes" id="UP000583929">
    <property type="component" value="Unassembled WGS sequence"/>
</dbReference>
<dbReference type="PROSITE" id="PS00108">
    <property type="entry name" value="PROTEIN_KINASE_ST"/>
    <property type="match status" value="3"/>
</dbReference>
<dbReference type="InterPro" id="IPR000719">
    <property type="entry name" value="Prot_kinase_dom"/>
</dbReference>
<keyword evidence="25" id="KW-1185">Reference proteome</keyword>
<dbReference type="EMBL" id="JAATIQ010000612">
    <property type="protein sequence ID" value="KAF4350053.1"/>
    <property type="molecule type" value="Genomic_DNA"/>
</dbReference>
<dbReference type="CDD" id="cd14066">
    <property type="entry name" value="STKc_IRAK"/>
    <property type="match status" value="1"/>
</dbReference>
<dbReference type="SMART" id="SM00220">
    <property type="entry name" value="S_TKc"/>
    <property type="match status" value="3"/>
</dbReference>
<dbReference type="InterPro" id="IPR000742">
    <property type="entry name" value="EGF"/>
</dbReference>
<protein>
    <recommendedName>
        <fullName evidence="2">non-specific serine/threonine protein kinase</fullName>
        <ecNumber evidence="2">2.7.11.1</ecNumber>
    </recommendedName>
</protein>
<feature type="transmembrane region" description="Helical" evidence="20">
    <location>
        <begin position="807"/>
        <end position="827"/>
    </location>
</feature>
<dbReference type="Gene3D" id="1.10.510.10">
    <property type="entry name" value="Transferase(Phosphotransferase) domain 1"/>
    <property type="match status" value="3"/>
</dbReference>
<feature type="domain" description="Protein kinase" evidence="22">
    <location>
        <begin position="2065"/>
        <end position="2297"/>
    </location>
</feature>
<dbReference type="CDD" id="cd01098">
    <property type="entry name" value="PAN_AP_plant"/>
    <property type="match status" value="1"/>
</dbReference>
<gene>
    <name evidence="24" type="ORF">G4B88_000314</name>
</gene>
<dbReference type="PROSITE" id="PS50011">
    <property type="entry name" value="PROTEIN_KINASE_DOM"/>
    <property type="match status" value="3"/>
</dbReference>
<keyword evidence="11 19" id="KW-0067">ATP-binding</keyword>
<evidence type="ECO:0000256" key="16">
    <source>
        <dbReference type="ARBA" id="ARBA00023180"/>
    </source>
</evidence>